<dbReference type="EMBL" id="CP060412">
    <property type="protein sequence ID" value="QNK00761.1"/>
    <property type="molecule type" value="Genomic_DNA"/>
</dbReference>
<protein>
    <submittedName>
        <fullName evidence="1">Uncharacterized protein</fullName>
    </submittedName>
</protein>
<reference evidence="1 2" key="1">
    <citation type="submission" date="2020-08" db="EMBL/GenBank/DDBJ databases">
        <title>Dyella sp. G9 isolated from forest soil.</title>
        <authorList>
            <person name="Fu J."/>
            <person name="Qiu L."/>
        </authorList>
    </citation>
    <scope>NUCLEOTIDE SEQUENCE [LARGE SCALE GENOMIC DNA]</scope>
    <source>
        <strain evidence="1 2">G9</strain>
    </source>
</reference>
<dbReference type="AlphaFoldDB" id="A0A7G8Q1V3"/>
<proteinExistence type="predicted"/>
<dbReference type="RefSeq" id="WP_187056233.1">
    <property type="nucleotide sequence ID" value="NZ_CP060412.1"/>
</dbReference>
<dbReference type="KEGG" id="dtl:H8F01_16965"/>
<name>A0A7G8Q1V3_9GAMM</name>
<evidence type="ECO:0000313" key="1">
    <source>
        <dbReference type="EMBL" id="QNK00761.1"/>
    </source>
</evidence>
<accession>A0A7G8Q1V3</accession>
<gene>
    <name evidence="1" type="ORF">H8F01_16965</name>
</gene>
<evidence type="ECO:0000313" key="2">
    <source>
        <dbReference type="Proteomes" id="UP000515873"/>
    </source>
</evidence>
<organism evidence="1 2">
    <name type="scientific">Dyella telluris</name>
    <dbReference type="NCBI Taxonomy" id="2763498"/>
    <lineage>
        <taxon>Bacteria</taxon>
        <taxon>Pseudomonadati</taxon>
        <taxon>Pseudomonadota</taxon>
        <taxon>Gammaproteobacteria</taxon>
        <taxon>Lysobacterales</taxon>
        <taxon>Rhodanobacteraceae</taxon>
        <taxon>Dyella</taxon>
    </lineage>
</organism>
<keyword evidence="2" id="KW-1185">Reference proteome</keyword>
<dbReference type="Proteomes" id="UP000515873">
    <property type="component" value="Chromosome"/>
</dbReference>
<sequence length="47" mass="5321">MQWLHHGKETHYRGKGLPDPALKVTLADLSTRCAAARIMQGRIEEYA</sequence>